<evidence type="ECO:0000256" key="2">
    <source>
        <dbReference type="PROSITE-ProRule" id="PRU00176"/>
    </source>
</evidence>
<evidence type="ECO:0000256" key="1">
    <source>
        <dbReference type="ARBA" id="ARBA00022884"/>
    </source>
</evidence>
<proteinExistence type="evidence at transcript level"/>
<organism evidence="5">
    <name type="scientific">Parasteatoda tepidariorum</name>
    <name type="common">Common house spider</name>
    <name type="synonym">Achaearanea tepidariorum</name>
    <dbReference type="NCBI Taxonomy" id="114398"/>
    <lineage>
        <taxon>Eukaryota</taxon>
        <taxon>Metazoa</taxon>
        <taxon>Ecdysozoa</taxon>
        <taxon>Arthropoda</taxon>
        <taxon>Chelicerata</taxon>
        <taxon>Arachnida</taxon>
        <taxon>Araneae</taxon>
        <taxon>Araneomorphae</taxon>
        <taxon>Entelegynae</taxon>
        <taxon>Araneoidea</taxon>
        <taxon>Theridiidae</taxon>
        <taxon>Parasteatoda</taxon>
    </lineage>
</organism>
<feature type="domain" description="RRM" evidence="4">
    <location>
        <begin position="2"/>
        <end position="79"/>
    </location>
</feature>
<dbReference type="GO" id="GO:0003723">
    <property type="term" value="F:RNA binding"/>
    <property type="evidence" value="ECO:0007669"/>
    <property type="project" value="UniProtKB-UniRule"/>
</dbReference>
<dbReference type="FunFam" id="3.30.70.330:FF:000738">
    <property type="entry name" value="RNA-binding motif protein 19"/>
    <property type="match status" value="1"/>
</dbReference>
<dbReference type="InterPro" id="IPR012677">
    <property type="entry name" value="Nucleotide-bd_a/b_plait_sf"/>
</dbReference>
<reference evidence="5" key="1">
    <citation type="journal article" date="2016" name="Mol. Ecol. Resour.">
        <title>Evaluation of the impact of RNA preservation methods of spiders for de novo transcriptome assembly.</title>
        <authorList>
            <person name="Kono N."/>
            <person name="Nakamura H."/>
            <person name="Ito Y."/>
            <person name="Tomita M."/>
            <person name="Arakawa K."/>
        </authorList>
    </citation>
    <scope>NUCLEOTIDE SEQUENCE</scope>
    <source>
        <tissue evidence="5">Whole body</tissue>
    </source>
</reference>
<dbReference type="Gene3D" id="3.30.70.330">
    <property type="match status" value="6"/>
</dbReference>
<feature type="compositionally biased region" description="Acidic residues" evidence="3">
    <location>
        <begin position="157"/>
        <end position="167"/>
    </location>
</feature>
<dbReference type="SUPFAM" id="SSF54928">
    <property type="entry name" value="RNA-binding domain, RBD"/>
    <property type="match status" value="4"/>
</dbReference>
<feature type="region of interest" description="Disordered" evidence="3">
    <location>
        <begin position="142"/>
        <end position="201"/>
    </location>
</feature>
<dbReference type="AlphaFoldDB" id="A0A2L2YCS3"/>
<dbReference type="SMART" id="SM00360">
    <property type="entry name" value="RRM"/>
    <property type="match status" value="6"/>
</dbReference>
<dbReference type="InterPro" id="IPR034423">
    <property type="entry name" value="RBM19_RRM5"/>
</dbReference>
<evidence type="ECO:0000256" key="3">
    <source>
        <dbReference type="SAM" id="MobiDB-lite"/>
    </source>
</evidence>
<dbReference type="InterPro" id="IPR000504">
    <property type="entry name" value="RRM_dom"/>
</dbReference>
<name>A0A2L2YCS3_PARTP</name>
<dbReference type="OrthoDB" id="439639at2759"/>
<dbReference type="CDD" id="cd12318">
    <property type="entry name" value="RRM5_RBM19_like"/>
    <property type="match status" value="1"/>
</dbReference>
<feature type="domain" description="RRM" evidence="4">
    <location>
        <begin position="494"/>
        <end position="567"/>
    </location>
</feature>
<protein>
    <submittedName>
        <fullName evidence="5">Putative RNA-binding protein 19</fullName>
    </submittedName>
</protein>
<sequence length="832" mass="94940">MSRIVVKNLPKDINAKKLEEVFSANGEITDLQLKYNKQGIFRQFAFIGYKTEEEATNAKKIFHNTFFHTSKIQVEICSNLGDANKPKSWKKSLEFKKSKEKEQTKDVNVKSVKKNDFVPDELKNDPQFKEYLGVNQDRKSKPVWGEDVDLNSSDSESSQEDSEEEDNTDHSNADKKQSQEEQQSNSEERKEDQKDSLKSTTDKQKKYKELFTVKLTNLPYQCKKAQIKKFFNSLKIASLRLPPKRKGFAFVGFKTEKDMKQALIKNKGFLDGRCVQVLKYIQKCESDGKPKQSEKYPDKELNEELLAETGRIYIRNLCYTVTEADIEQLFVKYGPIAELHVPIDFNTRKSKGFAFVTFMFAEHAVKAFSELDGTIFQGRLLHLIPARAKKEFESNENDTNFKKKKEAERKKESGSSHNWNILFLGMNAVADAIAEKYKIEKSQLLSGDSKNKKSVAVQMALAETEIVEKTRTFLIENGVQLDAFSQPTAQRSKTVIVVKHLPAKTTATELHELFSSHGSIKRVLLPPTGGMVALVEFENPSEAKIAFTKLAYRKFHYLPLFLEWAPINSLKDPPLIKKEDVEKKESADSTEDSTDIPLSEGTTIYVKNINFSTTQENLEKHFKQCGPIYSATISTKKDPKTGKLFSMGFGFVQFLKKESAVFALQNLQQSILDGHPLELKFANRSITSTQAVKRKKYEVKEQTSSKILVRNVPFQASVGEVRALFKEFGTLKIVRLPKKLGKANEHRGFGFVEYQHAEDAKRAFDALCHSTHLFNRRLVLEWANPDTDNVSELREKTANQYFESEPMKKVKKGRLKEDVVMAAARNESLDSE</sequence>
<feature type="domain" description="RRM" evidence="4">
    <location>
        <begin position="211"/>
        <end position="277"/>
    </location>
</feature>
<dbReference type="PANTHER" id="PTHR10352">
    <property type="entry name" value="EUKARYOTIC TRANSLATION INITIATION FACTOR 3 SUBUNIT G"/>
    <property type="match status" value="1"/>
</dbReference>
<feature type="compositionally biased region" description="Basic and acidic residues" evidence="3">
    <location>
        <begin position="168"/>
        <end position="179"/>
    </location>
</feature>
<dbReference type="Pfam" id="PF00076">
    <property type="entry name" value="RRM_1"/>
    <property type="match status" value="6"/>
</dbReference>
<accession>A0A2L2YCS3</accession>
<feature type="compositionally biased region" description="Basic and acidic residues" evidence="3">
    <location>
        <begin position="186"/>
        <end position="201"/>
    </location>
</feature>
<feature type="domain" description="RRM" evidence="4">
    <location>
        <begin position="705"/>
        <end position="785"/>
    </location>
</feature>
<feature type="domain" description="RRM" evidence="4">
    <location>
        <begin position="310"/>
        <end position="388"/>
    </location>
</feature>
<dbReference type="InterPro" id="IPR035979">
    <property type="entry name" value="RBD_domain_sf"/>
</dbReference>
<feature type="domain" description="RRM" evidence="4">
    <location>
        <begin position="602"/>
        <end position="684"/>
    </location>
</feature>
<evidence type="ECO:0000313" key="5">
    <source>
        <dbReference type="EMBL" id="LAA05949.1"/>
    </source>
</evidence>
<evidence type="ECO:0000259" key="4">
    <source>
        <dbReference type="PROSITE" id="PS50102"/>
    </source>
</evidence>
<dbReference type="PROSITE" id="PS50102">
    <property type="entry name" value="RRM"/>
    <property type="match status" value="6"/>
</dbReference>
<dbReference type="EMBL" id="IAAA01011829">
    <property type="protein sequence ID" value="LAA05949.1"/>
    <property type="molecule type" value="mRNA"/>
</dbReference>
<keyword evidence="1 2" id="KW-0694">RNA-binding</keyword>